<sequence length="93" mass="10721">MNIFDMFDFDENGTLSRAEFDAFNVVASDEHVSDQEWSVLSDNFQTRDGELTMSSFIALHQVEVEDNSNLEETWIALRCLGYNSQLFLEMVTL</sequence>
<evidence type="ECO:0000259" key="6">
    <source>
        <dbReference type="PROSITE" id="PS50222"/>
    </source>
</evidence>
<evidence type="ECO:0000313" key="7">
    <source>
        <dbReference type="EMBL" id="VDM38808.1"/>
    </source>
</evidence>
<dbReference type="GO" id="GO:0060170">
    <property type="term" value="C:ciliary membrane"/>
    <property type="evidence" value="ECO:0007669"/>
    <property type="project" value="TreeGrafter"/>
</dbReference>
<evidence type="ECO:0000313" key="8">
    <source>
        <dbReference type="Proteomes" id="UP000050794"/>
    </source>
</evidence>
<reference evidence="7 8" key="2">
    <citation type="submission" date="2018-11" db="EMBL/GenBank/DDBJ databases">
        <authorList>
            <consortium name="Pathogen Informatics"/>
        </authorList>
    </citation>
    <scope>NUCLEOTIDE SEQUENCE [LARGE SCALE GENOMIC DNA]</scope>
</reference>
<dbReference type="PROSITE" id="PS00018">
    <property type="entry name" value="EF_HAND_1"/>
    <property type="match status" value="1"/>
</dbReference>
<dbReference type="PROSITE" id="PS50222">
    <property type="entry name" value="EF_HAND_2"/>
    <property type="match status" value="1"/>
</dbReference>
<dbReference type="AlphaFoldDB" id="A0A183UG67"/>
<dbReference type="WBParaSite" id="TCNE_0000748701-mRNA-1">
    <property type="protein sequence ID" value="TCNE_0000748701-mRNA-1"/>
    <property type="gene ID" value="TCNE_0000748701"/>
</dbReference>
<dbReference type="InterPro" id="IPR018247">
    <property type="entry name" value="EF_Hand_1_Ca_BS"/>
</dbReference>
<evidence type="ECO:0000313" key="9">
    <source>
        <dbReference type="WBParaSite" id="TCNE_0000748701-mRNA-1"/>
    </source>
</evidence>
<dbReference type="PANTHER" id="PTHR46819:SF1">
    <property type="entry name" value="EF-HAND CALCIUM-BINDING DOMAIN-CONTAINING PROTEIN 7"/>
    <property type="match status" value="1"/>
</dbReference>
<keyword evidence="4" id="KW-0106">Calcium</keyword>
<evidence type="ECO:0000256" key="5">
    <source>
        <dbReference type="ARBA" id="ARBA00023136"/>
    </source>
</evidence>
<dbReference type="Gene3D" id="1.10.238.10">
    <property type="entry name" value="EF-hand"/>
    <property type="match status" value="1"/>
</dbReference>
<evidence type="ECO:0000256" key="1">
    <source>
        <dbReference type="ARBA" id="ARBA00004370"/>
    </source>
</evidence>
<dbReference type="SUPFAM" id="SSF47473">
    <property type="entry name" value="EF-hand"/>
    <property type="match status" value="1"/>
</dbReference>
<feature type="domain" description="EF-hand" evidence="6">
    <location>
        <begin position="1"/>
        <end position="30"/>
    </location>
</feature>
<dbReference type="GO" id="GO:0005509">
    <property type="term" value="F:calcium ion binding"/>
    <property type="evidence" value="ECO:0007669"/>
    <property type="project" value="InterPro"/>
</dbReference>
<organism evidence="8 9">
    <name type="scientific">Toxocara canis</name>
    <name type="common">Canine roundworm</name>
    <dbReference type="NCBI Taxonomy" id="6265"/>
    <lineage>
        <taxon>Eukaryota</taxon>
        <taxon>Metazoa</taxon>
        <taxon>Ecdysozoa</taxon>
        <taxon>Nematoda</taxon>
        <taxon>Chromadorea</taxon>
        <taxon>Rhabditida</taxon>
        <taxon>Spirurina</taxon>
        <taxon>Ascaridomorpha</taxon>
        <taxon>Ascaridoidea</taxon>
        <taxon>Toxocaridae</taxon>
        <taxon>Toxocara</taxon>
    </lineage>
</organism>
<dbReference type="InterPro" id="IPR011992">
    <property type="entry name" value="EF-hand-dom_pair"/>
</dbReference>
<name>A0A183UG67_TOXCA</name>
<proteinExistence type="predicted"/>
<keyword evidence="2" id="KW-0479">Metal-binding</keyword>
<accession>A0A183UG67</accession>
<evidence type="ECO:0000256" key="2">
    <source>
        <dbReference type="ARBA" id="ARBA00022723"/>
    </source>
</evidence>
<evidence type="ECO:0000256" key="4">
    <source>
        <dbReference type="ARBA" id="ARBA00022837"/>
    </source>
</evidence>
<dbReference type="InterPro" id="IPR002048">
    <property type="entry name" value="EF_hand_dom"/>
</dbReference>
<dbReference type="Pfam" id="PF08356">
    <property type="entry name" value="EF_assoc_2"/>
    <property type="match status" value="1"/>
</dbReference>
<keyword evidence="5" id="KW-0472">Membrane</keyword>
<dbReference type="EMBL" id="UYWY01019691">
    <property type="protein sequence ID" value="VDM38808.1"/>
    <property type="molecule type" value="Genomic_DNA"/>
</dbReference>
<dbReference type="Proteomes" id="UP000050794">
    <property type="component" value="Unassembled WGS sequence"/>
</dbReference>
<evidence type="ECO:0000256" key="3">
    <source>
        <dbReference type="ARBA" id="ARBA00022737"/>
    </source>
</evidence>
<dbReference type="GO" id="GO:0098797">
    <property type="term" value="C:plasma membrane protein complex"/>
    <property type="evidence" value="ECO:0007669"/>
    <property type="project" value="TreeGrafter"/>
</dbReference>
<protein>
    <submittedName>
        <fullName evidence="9">EF-hand domain-containing protein</fullName>
    </submittedName>
</protein>
<dbReference type="InterPro" id="IPR013567">
    <property type="entry name" value="EF_hand_assoc_2"/>
</dbReference>
<dbReference type="InterPro" id="IPR052266">
    <property type="entry name" value="Miro-EF-hand_domain"/>
</dbReference>
<dbReference type="PANTHER" id="PTHR46819">
    <property type="entry name" value="EF-HAND CALCIUM-BINDING DOMAIN-CONTAINING PROTEIN 7"/>
    <property type="match status" value="1"/>
</dbReference>
<dbReference type="GO" id="GO:1903569">
    <property type="term" value="P:positive regulation of protein localization to ciliary membrane"/>
    <property type="evidence" value="ECO:0007669"/>
    <property type="project" value="TreeGrafter"/>
</dbReference>
<comment type="subcellular location">
    <subcellularLocation>
        <location evidence="1">Membrane</location>
    </subcellularLocation>
</comment>
<reference evidence="9" key="1">
    <citation type="submission" date="2016-06" db="UniProtKB">
        <authorList>
            <consortium name="WormBaseParasite"/>
        </authorList>
    </citation>
    <scope>IDENTIFICATION</scope>
</reference>
<keyword evidence="3" id="KW-0677">Repeat</keyword>
<keyword evidence="8" id="KW-1185">Reference proteome</keyword>
<gene>
    <name evidence="7" type="ORF">TCNE_LOCUS7487</name>
</gene>